<dbReference type="AlphaFoldDB" id="A0A0R2FHA0"/>
<organism evidence="1 4">
    <name type="scientific">Lactobacillus selangorensis</name>
    <dbReference type="NCBI Taxonomy" id="81857"/>
    <lineage>
        <taxon>Bacteria</taxon>
        <taxon>Bacillati</taxon>
        <taxon>Bacillota</taxon>
        <taxon>Bacilli</taxon>
        <taxon>Lactobacillales</taxon>
        <taxon>Lactobacillaceae</taxon>
        <taxon>Lactobacillus</taxon>
    </lineage>
</organism>
<dbReference type="Proteomes" id="UP000051751">
    <property type="component" value="Unassembled WGS sequence"/>
</dbReference>
<dbReference type="OrthoDB" id="2247035at2"/>
<evidence type="ECO:0000313" key="4">
    <source>
        <dbReference type="Proteomes" id="UP000051751"/>
    </source>
</evidence>
<name>A0A0R2FHA0_9LACO</name>
<reference evidence="3 4" key="1">
    <citation type="journal article" date="2015" name="Genome Announc.">
        <title>Expanding the biotechnology potential of lactobacilli through comparative genomics of 213 strains and associated genera.</title>
        <authorList>
            <person name="Sun Z."/>
            <person name="Harris H.M."/>
            <person name="McCann A."/>
            <person name="Guo C."/>
            <person name="Argimon S."/>
            <person name="Zhang W."/>
            <person name="Yang X."/>
            <person name="Jeffery I.B."/>
            <person name="Cooney J.C."/>
            <person name="Kagawa T.F."/>
            <person name="Liu W."/>
            <person name="Song Y."/>
            <person name="Salvetti E."/>
            <person name="Wrobel A."/>
            <person name="Rasinkangas P."/>
            <person name="Parkhill J."/>
            <person name="Rea M.C."/>
            <person name="O'Sullivan O."/>
            <person name="Ritari J."/>
            <person name="Douillard F.P."/>
            <person name="Paul Ross R."/>
            <person name="Yang R."/>
            <person name="Briner A.E."/>
            <person name="Felis G.E."/>
            <person name="de Vos W.M."/>
            <person name="Barrangou R."/>
            <person name="Klaenhammer T.R."/>
            <person name="Caufield P.W."/>
            <person name="Cui Y."/>
            <person name="Zhang H."/>
            <person name="O'Toole P.W."/>
        </authorList>
    </citation>
    <scope>NUCLEOTIDE SEQUENCE [LARGE SCALE GENOMIC DNA]</scope>
    <source>
        <strain evidence="1 4">ATCC BAA-66</strain>
        <strain evidence="2 3">DSM 13344</strain>
    </source>
</reference>
<comment type="caution">
    <text evidence="1">The sequence shown here is derived from an EMBL/GenBank/DDBJ whole genome shotgun (WGS) entry which is preliminary data.</text>
</comment>
<dbReference type="Proteomes" id="UP000051645">
    <property type="component" value="Unassembled WGS sequence"/>
</dbReference>
<evidence type="ECO:0000313" key="1">
    <source>
        <dbReference type="EMBL" id="KRN27971.1"/>
    </source>
</evidence>
<evidence type="ECO:0000313" key="2">
    <source>
        <dbReference type="EMBL" id="KRN30558.1"/>
    </source>
</evidence>
<evidence type="ECO:0000313" key="3">
    <source>
        <dbReference type="Proteomes" id="UP000051645"/>
    </source>
</evidence>
<dbReference type="STRING" id="81857.IV38_GL001812"/>
<evidence type="ECO:0008006" key="5">
    <source>
        <dbReference type="Google" id="ProtNLM"/>
    </source>
</evidence>
<dbReference type="RefSeq" id="WP_057770457.1">
    <property type="nucleotide sequence ID" value="NZ_JQAT01000005.1"/>
</dbReference>
<dbReference type="EMBL" id="JQAZ01000006">
    <property type="protein sequence ID" value="KRN30558.1"/>
    <property type="molecule type" value="Genomic_DNA"/>
</dbReference>
<keyword evidence="3" id="KW-1185">Reference proteome</keyword>
<protein>
    <recommendedName>
        <fullName evidence="5">DUF2187 domain-containing protein</fullName>
    </recommendedName>
</protein>
<accession>A0A0R2FHA0</accession>
<dbReference type="EMBL" id="JQAT01000005">
    <property type="protein sequence ID" value="KRN27971.1"/>
    <property type="molecule type" value="Genomic_DNA"/>
</dbReference>
<sequence>MEKEKLHIGDQVTCSVKEDMDAPFEGVVEKVYENSALLSITQYASADRTHAMELNHKIVVSLARMKMAKKQAHQAKEA</sequence>
<dbReference type="PATRIC" id="fig|81857.3.peg.1828"/>
<gene>
    <name evidence="1" type="ORF">IV38_GL001812</name>
    <name evidence="2" type="ORF">IV40_GL001744</name>
</gene>
<proteinExistence type="predicted"/>